<dbReference type="Proteomes" id="UP001465755">
    <property type="component" value="Unassembled WGS sequence"/>
</dbReference>
<keyword evidence="2" id="KW-1133">Transmembrane helix</keyword>
<sequence length="951" mass="103624">MPARRPSAWRKVIDAAQAYLSSSEFRSSLQAAAGTFITSLFIFVRQMAFSGNTLLGVLVPIGLLRLSPNLSTGARIFSTAAMLLMAWVVVLSGTLVQVARVTGAYPVWLSIFTVLVYGCISVLRVISGTQGYIQSVIFAIAIIIGQFADKLWLQALSGITSCLMPPWPQSKGPEQSSMAAKDALRGLKELVGLEAFGDEVDSGDGTADIVKASIKQPELTAESLHEAVMQRQSVQGYRSKRADPKADHAARCLQGPVSSTRIDAIFPAMLKGSRLSAVAKYEPMWLGKSRVELSEWGAVYEGLHTLSLHIASLQSNLEAHEPVVMEPAFEAAFGVNPLPSFRQVSATVAASLACMAGTAQAASAGRAHPVPCRISTDAQGHLLKNIGLAMLECHRAWKAAKLHPDNLSEASELLHMPLENRMLIVLKSQTEALLGASVRLEGIMHQVLDSQRQFPMLSSCRCSEGQDGQLQDVKCEAPQKGTESHSQAAQHSRWRARLCLEVQPLLECFWTVAGQPVWEPVYKAFKADFLTCFGSFQKAWHTARNNQSFAFGLSFFIAGAGALLAIQQTTQQVLIIRTWHSFYIAVTIASTMQEHVDYAVTRGVFRLVTSALGGVLGYVVMLRPRLASNTYALTAIVCSHGSIYFFIARVSEYAIGVGLAWLLQFLFPRFLAADALKGIGGATCASAELMRDINKAYFAELRHLEGASSDSQDAKNDDKPGSKAEGFEKLSMKDLYAKIAKPLGAVQLAIARETVVWSAGPLVLPALAKKGTQNLQALLERASLMLTMARPENAKDKEYTAAIYHSLLQQVEGELMRMVDLVVELGAAANTALEAHSTSTDLEHLSEAIQAVEHQRIKVQDEIKAIRLETRRKVAAQSLSSAIDAHQPDSLHDAMDIEPCTNDDAERALGLLIANGKYTDKLLLFAKLISNDDWLRKRASRTGLQQDLLYY</sequence>
<feature type="transmembrane region" description="Helical" evidence="2">
    <location>
        <begin position="133"/>
        <end position="153"/>
    </location>
</feature>
<keyword evidence="4" id="KW-1185">Reference proteome</keyword>
<feature type="transmembrane region" description="Helical" evidence="2">
    <location>
        <begin position="36"/>
        <end position="64"/>
    </location>
</feature>
<organism evidence="3 4">
    <name type="scientific">Symbiochloris irregularis</name>
    <dbReference type="NCBI Taxonomy" id="706552"/>
    <lineage>
        <taxon>Eukaryota</taxon>
        <taxon>Viridiplantae</taxon>
        <taxon>Chlorophyta</taxon>
        <taxon>core chlorophytes</taxon>
        <taxon>Trebouxiophyceae</taxon>
        <taxon>Trebouxiales</taxon>
        <taxon>Trebouxiaceae</taxon>
        <taxon>Symbiochloris</taxon>
    </lineage>
</organism>
<dbReference type="AlphaFoldDB" id="A0AAW1P3U1"/>
<feature type="transmembrane region" description="Helical" evidence="2">
    <location>
        <begin position="604"/>
        <end position="622"/>
    </location>
</feature>
<evidence type="ECO:0000256" key="2">
    <source>
        <dbReference type="SAM" id="Phobius"/>
    </source>
</evidence>
<feature type="transmembrane region" description="Helical" evidence="2">
    <location>
        <begin position="573"/>
        <end position="592"/>
    </location>
</feature>
<evidence type="ECO:0000313" key="4">
    <source>
        <dbReference type="Proteomes" id="UP001465755"/>
    </source>
</evidence>
<evidence type="ECO:0000256" key="1">
    <source>
        <dbReference type="SAM" id="Coils"/>
    </source>
</evidence>
<feature type="transmembrane region" description="Helical" evidence="2">
    <location>
        <begin position="105"/>
        <end position="126"/>
    </location>
</feature>
<accession>A0AAW1P3U1</accession>
<feature type="transmembrane region" description="Helical" evidence="2">
    <location>
        <begin position="548"/>
        <end position="566"/>
    </location>
</feature>
<dbReference type="EMBL" id="JALJOQ010000066">
    <property type="protein sequence ID" value="KAK9802829.1"/>
    <property type="molecule type" value="Genomic_DNA"/>
</dbReference>
<keyword evidence="1" id="KW-0175">Coiled coil</keyword>
<protein>
    <submittedName>
        <fullName evidence="3">Uncharacterized protein</fullName>
    </submittedName>
</protein>
<comment type="caution">
    <text evidence="3">The sequence shown here is derived from an EMBL/GenBank/DDBJ whole genome shotgun (WGS) entry which is preliminary data.</text>
</comment>
<reference evidence="3 4" key="1">
    <citation type="journal article" date="2024" name="Nat. Commun.">
        <title>Phylogenomics reveals the evolutionary origins of lichenization in chlorophyte algae.</title>
        <authorList>
            <person name="Puginier C."/>
            <person name="Libourel C."/>
            <person name="Otte J."/>
            <person name="Skaloud P."/>
            <person name="Haon M."/>
            <person name="Grisel S."/>
            <person name="Petersen M."/>
            <person name="Berrin J.G."/>
            <person name="Delaux P.M."/>
            <person name="Dal Grande F."/>
            <person name="Keller J."/>
        </authorList>
    </citation>
    <scope>NUCLEOTIDE SEQUENCE [LARGE SCALE GENOMIC DNA]</scope>
    <source>
        <strain evidence="3 4">SAG 2036</strain>
    </source>
</reference>
<keyword evidence="2" id="KW-0812">Transmembrane</keyword>
<feature type="transmembrane region" description="Helical" evidence="2">
    <location>
        <begin position="653"/>
        <end position="672"/>
    </location>
</feature>
<gene>
    <name evidence="3" type="ORF">WJX73_003696</name>
</gene>
<proteinExistence type="predicted"/>
<evidence type="ECO:0000313" key="3">
    <source>
        <dbReference type="EMBL" id="KAK9802829.1"/>
    </source>
</evidence>
<keyword evidence="2" id="KW-0472">Membrane</keyword>
<feature type="coiled-coil region" evidence="1">
    <location>
        <begin position="842"/>
        <end position="869"/>
    </location>
</feature>
<name>A0AAW1P3U1_9CHLO</name>
<feature type="transmembrane region" description="Helical" evidence="2">
    <location>
        <begin position="76"/>
        <end position="99"/>
    </location>
</feature>